<feature type="chain" id="PRO_5043440694" evidence="2">
    <location>
        <begin position="19"/>
        <end position="278"/>
    </location>
</feature>
<comment type="caution">
    <text evidence="3">The sequence shown here is derived from an EMBL/GenBank/DDBJ whole genome shotgun (WGS) entry which is preliminary data.</text>
</comment>
<feature type="region of interest" description="Disordered" evidence="1">
    <location>
        <begin position="74"/>
        <end position="96"/>
    </location>
</feature>
<evidence type="ECO:0000313" key="3">
    <source>
        <dbReference type="EMBL" id="KAK5163257.1"/>
    </source>
</evidence>
<protein>
    <submittedName>
        <fullName evidence="3">Uncharacterized protein</fullName>
    </submittedName>
</protein>
<proteinExistence type="predicted"/>
<reference evidence="3 4" key="1">
    <citation type="submission" date="2023-08" db="EMBL/GenBank/DDBJ databases">
        <title>Black Yeasts Isolated from many extreme environments.</title>
        <authorList>
            <person name="Coleine C."/>
            <person name="Stajich J.E."/>
            <person name="Selbmann L."/>
        </authorList>
    </citation>
    <scope>NUCLEOTIDE SEQUENCE [LARGE SCALE GENOMIC DNA]</scope>
    <source>
        <strain evidence="3 4">CCFEE 5935</strain>
    </source>
</reference>
<evidence type="ECO:0000256" key="2">
    <source>
        <dbReference type="SAM" id="SignalP"/>
    </source>
</evidence>
<dbReference type="AlphaFoldDB" id="A0AAV9NW55"/>
<accession>A0AAV9NW55</accession>
<organism evidence="3 4">
    <name type="scientific">Saxophila tyrrhenica</name>
    <dbReference type="NCBI Taxonomy" id="1690608"/>
    <lineage>
        <taxon>Eukaryota</taxon>
        <taxon>Fungi</taxon>
        <taxon>Dikarya</taxon>
        <taxon>Ascomycota</taxon>
        <taxon>Pezizomycotina</taxon>
        <taxon>Dothideomycetes</taxon>
        <taxon>Dothideomycetidae</taxon>
        <taxon>Mycosphaerellales</taxon>
        <taxon>Extremaceae</taxon>
        <taxon>Saxophila</taxon>
    </lineage>
</organism>
<gene>
    <name evidence="3" type="ORF">LTR77_010843</name>
</gene>
<sequence>MAILLLALLHGFLSLATAQEDTPRCSRISARCNNPFKLSRASAFCTSILGIGTLTTTVYPSATTVPLTTCNFTPSVPPPPSSPPTETTHAPIGPSSHKPKCLGGATNWPQWYSACACLPPFTSPTATVTNTEQHTLTGPFHVKACGGSVDGQYFVDEPDPGLTFIVFTPSEAEAGPFYLDQHGWLYDREAPDKPFVVYVGPRNEGQSDWPVRQTDQFAGARRRPIVCEVDAGCALKCSGDPGHGFNVSSESLGDWRLSDREEIDVLDELFEDPYVVLL</sequence>
<name>A0AAV9NW55_9PEZI</name>
<dbReference type="GeneID" id="89932168"/>
<dbReference type="Proteomes" id="UP001337655">
    <property type="component" value="Unassembled WGS sequence"/>
</dbReference>
<dbReference type="RefSeq" id="XP_064653782.1">
    <property type="nucleotide sequence ID" value="XM_064808060.1"/>
</dbReference>
<evidence type="ECO:0000256" key="1">
    <source>
        <dbReference type="SAM" id="MobiDB-lite"/>
    </source>
</evidence>
<feature type="signal peptide" evidence="2">
    <location>
        <begin position="1"/>
        <end position="18"/>
    </location>
</feature>
<keyword evidence="4" id="KW-1185">Reference proteome</keyword>
<keyword evidence="2" id="KW-0732">Signal</keyword>
<evidence type="ECO:0000313" key="4">
    <source>
        <dbReference type="Proteomes" id="UP001337655"/>
    </source>
</evidence>
<dbReference type="EMBL" id="JAVRRT010000027">
    <property type="protein sequence ID" value="KAK5163257.1"/>
    <property type="molecule type" value="Genomic_DNA"/>
</dbReference>